<organism evidence="5 6">
    <name type="scientific">Trueperella pyogenes</name>
    <dbReference type="NCBI Taxonomy" id="1661"/>
    <lineage>
        <taxon>Bacteria</taxon>
        <taxon>Bacillati</taxon>
        <taxon>Actinomycetota</taxon>
        <taxon>Actinomycetes</taxon>
        <taxon>Actinomycetales</taxon>
        <taxon>Actinomycetaceae</taxon>
        <taxon>Trueperella</taxon>
    </lineage>
</organism>
<reference evidence="5 6" key="1">
    <citation type="submission" date="2024-01" db="EMBL/GenBank/DDBJ databases">
        <title>Genomic analysis and antimicrobial resistance profiles of Trueperella pyogenes isolated from domestic and wild animals.</title>
        <authorList>
            <person name="Magossi G."/>
            <person name="Gzyl K.E."/>
            <person name="Holman D.B."/>
            <person name="Amat S."/>
        </authorList>
    </citation>
    <scope>NUCLEOTIDE SEQUENCE [LARGE SCALE GENOMIC DNA]</scope>
    <source>
        <strain evidence="5 6">1494</strain>
    </source>
</reference>
<dbReference type="Gene3D" id="1.10.10.10">
    <property type="entry name" value="Winged helix-like DNA-binding domain superfamily/Winged helix DNA-binding domain"/>
    <property type="match status" value="1"/>
</dbReference>
<accession>A0ABV3NEG6</accession>
<dbReference type="InterPro" id="IPR036390">
    <property type="entry name" value="WH_DNA-bd_sf"/>
</dbReference>
<evidence type="ECO:0000313" key="6">
    <source>
        <dbReference type="Proteomes" id="UP001555100"/>
    </source>
</evidence>
<sequence length="176" mass="19859">MAHAHNTHTNGCGTKRSVVERFADHWAQTGGSRIEGLIAGYLLLDESDGVSAARLSEELDISRGSVSNYIGVLVQRGFVHRVRKPGERTHYFVMSEDVWEGFLKIEQTYFENQKALALDALSLVSPSGKSWVRVRNMYDYMGWLIDANLPEAWQHFKQVRDGEQPPSEPRSVNPAQ</sequence>
<evidence type="ECO:0000313" key="5">
    <source>
        <dbReference type="EMBL" id="MEW6955408.1"/>
    </source>
</evidence>
<protein>
    <submittedName>
        <fullName evidence="5">MarR family transcriptional regulator</fullName>
    </submittedName>
</protein>
<comment type="caution">
    <text evidence="5">The sequence shown here is derived from an EMBL/GenBank/DDBJ whole genome shotgun (WGS) entry which is preliminary data.</text>
</comment>
<proteinExistence type="predicted"/>
<keyword evidence="3" id="KW-0804">Transcription</keyword>
<keyword evidence="1" id="KW-0805">Transcription regulation</keyword>
<dbReference type="PANTHER" id="PTHR38465:SF1">
    <property type="entry name" value="HTH-TYPE TRANSCRIPTIONAL REGULATOR MJ1563-RELATED"/>
    <property type="match status" value="1"/>
</dbReference>
<gene>
    <name evidence="5" type="ORF">V3M73_10310</name>
</gene>
<evidence type="ECO:0000256" key="2">
    <source>
        <dbReference type="ARBA" id="ARBA00023125"/>
    </source>
</evidence>
<feature type="domain" description="HTH marR-type" evidence="4">
    <location>
        <begin position="44"/>
        <end position="86"/>
    </location>
</feature>
<name>A0ABV3NEG6_9ACTO</name>
<dbReference type="EMBL" id="JBAGNM010000022">
    <property type="protein sequence ID" value="MEW6955408.1"/>
    <property type="molecule type" value="Genomic_DNA"/>
</dbReference>
<dbReference type="InterPro" id="IPR052362">
    <property type="entry name" value="HTH-GbsR_regulator"/>
</dbReference>
<dbReference type="InterPro" id="IPR036388">
    <property type="entry name" value="WH-like_DNA-bd_sf"/>
</dbReference>
<keyword evidence="2" id="KW-0238">DNA-binding</keyword>
<evidence type="ECO:0000256" key="1">
    <source>
        <dbReference type="ARBA" id="ARBA00023015"/>
    </source>
</evidence>
<dbReference type="SUPFAM" id="SSF46785">
    <property type="entry name" value="Winged helix' DNA-binding domain"/>
    <property type="match status" value="1"/>
</dbReference>
<dbReference type="PANTHER" id="PTHR38465">
    <property type="entry name" value="HTH-TYPE TRANSCRIPTIONAL REGULATOR MJ1563-RELATED"/>
    <property type="match status" value="1"/>
</dbReference>
<dbReference type="Proteomes" id="UP001555100">
    <property type="component" value="Unassembled WGS sequence"/>
</dbReference>
<keyword evidence="6" id="KW-1185">Reference proteome</keyword>
<dbReference type="RefSeq" id="WP_259243281.1">
    <property type="nucleotide sequence ID" value="NZ_CP081508.1"/>
</dbReference>
<evidence type="ECO:0000256" key="3">
    <source>
        <dbReference type="ARBA" id="ARBA00023163"/>
    </source>
</evidence>
<dbReference type="Pfam" id="PF12802">
    <property type="entry name" value="MarR_2"/>
    <property type="match status" value="1"/>
</dbReference>
<dbReference type="InterPro" id="IPR000835">
    <property type="entry name" value="HTH_MarR-typ"/>
</dbReference>
<evidence type="ECO:0000259" key="4">
    <source>
        <dbReference type="Pfam" id="PF12802"/>
    </source>
</evidence>